<dbReference type="EMBL" id="SDEE01000056">
    <property type="protein sequence ID" value="RXW22930.1"/>
    <property type="molecule type" value="Genomic_DNA"/>
</dbReference>
<dbReference type="InterPro" id="IPR050117">
    <property type="entry name" value="MAPK"/>
</dbReference>
<feature type="region of interest" description="Disordered" evidence="4">
    <location>
        <begin position="404"/>
        <end position="447"/>
    </location>
</feature>
<dbReference type="Gene3D" id="1.10.510.10">
    <property type="entry name" value="Transferase(Phosphotransferase) domain 1"/>
    <property type="match status" value="1"/>
</dbReference>
<evidence type="ECO:0000313" key="6">
    <source>
        <dbReference type="EMBL" id="RXW22930.1"/>
    </source>
</evidence>
<dbReference type="SMART" id="SM00220">
    <property type="entry name" value="S_TKc"/>
    <property type="match status" value="1"/>
</dbReference>
<dbReference type="GO" id="GO:0004674">
    <property type="term" value="F:protein serine/threonine kinase activity"/>
    <property type="evidence" value="ECO:0007669"/>
    <property type="project" value="UniProtKB-KW"/>
</dbReference>
<keyword evidence="1" id="KW-0418">Kinase</keyword>
<feature type="domain" description="Protein kinase" evidence="5">
    <location>
        <begin position="1"/>
        <end position="374"/>
    </location>
</feature>
<evidence type="ECO:0000256" key="1">
    <source>
        <dbReference type="ARBA" id="ARBA00022527"/>
    </source>
</evidence>
<evidence type="ECO:0000313" key="7">
    <source>
        <dbReference type="Proteomes" id="UP000290288"/>
    </source>
</evidence>
<feature type="region of interest" description="Disordered" evidence="4">
    <location>
        <begin position="582"/>
        <end position="601"/>
    </location>
</feature>
<dbReference type="PROSITE" id="PS50011">
    <property type="entry name" value="PROTEIN_KINASE_DOM"/>
    <property type="match status" value="1"/>
</dbReference>
<evidence type="ECO:0000259" key="5">
    <source>
        <dbReference type="PROSITE" id="PS50011"/>
    </source>
</evidence>
<evidence type="ECO:0000256" key="4">
    <source>
        <dbReference type="SAM" id="MobiDB-lite"/>
    </source>
</evidence>
<reference evidence="6 7" key="1">
    <citation type="submission" date="2019-01" db="EMBL/GenBank/DDBJ databases">
        <title>Draft genome sequence of Psathyrella aberdarensis IHI B618.</title>
        <authorList>
            <person name="Buettner E."/>
            <person name="Kellner H."/>
        </authorList>
    </citation>
    <scope>NUCLEOTIDE SEQUENCE [LARGE SCALE GENOMIC DNA]</scope>
    <source>
        <strain evidence="6 7">IHI B618</strain>
    </source>
</reference>
<dbReference type="Gene3D" id="3.30.200.20">
    <property type="entry name" value="Phosphorylase Kinase, domain 1"/>
    <property type="match status" value="1"/>
</dbReference>
<dbReference type="AlphaFoldDB" id="A0A4Q2DRA9"/>
<keyword evidence="7" id="KW-1185">Reference proteome</keyword>
<gene>
    <name evidence="6" type="ORF">EST38_g2924</name>
</gene>
<dbReference type="Pfam" id="PF00069">
    <property type="entry name" value="Pkinase"/>
    <property type="match status" value="1"/>
</dbReference>
<dbReference type="STRING" id="2316362.A0A4Q2DRA9"/>
<protein>
    <recommendedName>
        <fullName evidence="5">Protein kinase domain-containing protein</fullName>
    </recommendedName>
</protein>
<sequence length="671" mass="74722">MQCGQGARPEWAGKRLVAVKRMKKRWEGGWDECSRLKELESLRAIPFHENIIPLYDFFLLPTTKELYFVFESMEGNLYHLIKARKGRPFAGGLVASIFKQIVSGLDHIHNHGYFHRDMKPENVLVTTVGLFDYTPVSPIAPPNASKEKDVVAIIKLADFGLARETNSRPPYTEYVSTRWYRAPEVLLLSREYSNPVDMWALGTIMAELVNLRPLFPGSDQVDQVARICEVLGDPSDAYGYDLDDRIIGGGPWSRGIRLARDVGFQFPLTRPKDIFSLFDNKKSKWGLGMFGGDKTHHLPPVDETTALGTRKRSQSTSTDGKSIREPSPTREPAQDSRELEKFKKKEAERINREAEKARRKIAEQMHREQARAVMHKRQRMLQQAVARTEEIEWSSANEQRVELTDKSKVGASGPIRQKSSGNIPSTVSAAAGKFTSPSMEPVHSLDHRGYRDWRGTTAERAAKARRREFDDDHSISSSDVNSLSRVSSMSFATVDSDPGPSRLRHPPSMFGISSRTSRSSLRTSFDEFSPSARSSNSFSIEGSSSLAHEFHMHLNVNPHLGGSVSPPPLHMLSLSPTLSPSLSPSPPWVMQQDAKDSGFDNKSPPYISIQNHGLAPSSPLDLHSYLHGHHPTSPGGVSYQSNVQSAPCAPAASIIAPIFWTLSSTVVHNQP</sequence>
<keyword evidence="1" id="KW-0723">Serine/threonine-protein kinase</keyword>
<proteinExistence type="predicted"/>
<evidence type="ECO:0000256" key="2">
    <source>
        <dbReference type="ARBA" id="ARBA00022741"/>
    </source>
</evidence>
<keyword evidence="3" id="KW-0067">ATP-binding</keyword>
<accession>A0A4Q2DRA9</accession>
<organism evidence="6 7">
    <name type="scientific">Candolleomyces aberdarensis</name>
    <dbReference type="NCBI Taxonomy" id="2316362"/>
    <lineage>
        <taxon>Eukaryota</taxon>
        <taxon>Fungi</taxon>
        <taxon>Dikarya</taxon>
        <taxon>Basidiomycota</taxon>
        <taxon>Agaricomycotina</taxon>
        <taxon>Agaricomycetes</taxon>
        <taxon>Agaricomycetidae</taxon>
        <taxon>Agaricales</taxon>
        <taxon>Agaricineae</taxon>
        <taxon>Psathyrellaceae</taxon>
        <taxon>Candolleomyces</taxon>
    </lineage>
</organism>
<name>A0A4Q2DRA9_9AGAR</name>
<keyword evidence="2" id="KW-0547">Nucleotide-binding</keyword>
<feature type="compositionally biased region" description="Basic and acidic residues" evidence="4">
    <location>
        <begin position="321"/>
        <end position="358"/>
    </location>
</feature>
<dbReference type="InterPro" id="IPR000719">
    <property type="entry name" value="Prot_kinase_dom"/>
</dbReference>
<feature type="region of interest" description="Disordered" evidence="4">
    <location>
        <begin position="291"/>
        <end position="358"/>
    </location>
</feature>
<dbReference type="InterPro" id="IPR011009">
    <property type="entry name" value="Kinase-like_dom_sf"/>
</dbReference>
<comment type="caution">
    <text evidence="6">The sequence shown here is derived from an EMBL/GenBank/DDBJ whole genome shotgun (WGS) entry which is preliminary data.</text>
</comment>
<dbReference type="SUPFAM" id="SSF56112">
    <property type="entry name" value="Protein kinase-like (PK-like)"/>
    <property type="match status" value="1"/>
</dbReference>
<dbReference type="PANTHER" id="PTHR24055">
    <property type="entry name" value="MITOGEN-ACTIVATED PROTEIN KINASE"/>
    <property type="match status" value="1"/>
</dbReference>
<dbReference type="InterPro" id="IPR008271">
    <property type="entry name" value="Ser/Thr_kinase_AS"/>
</dbReference>
<keyword evidence="1" id="KW-0808">Transferase</keyword>
<feature type="region of interest" description="Disordered" evidence="4">
    <location>
        <begin position="491"/>
        <end position="516"/>
    </location>
</feature>
<evidence type="ECO:0000256" key="3">
    <source>
        <dbReference type="ARBA" id="ARBA00022840"/>
    </source>
</evidence>
<dbReference type="OrthoDB" id="2158884at2759"/>
<dbReference type="GO" id="GO:0005524">
    <property type="term" value="F:ATP binding"/>
    <property type="evidence" value="ECO:0007669"/>
    <property type="project" value="UniProtKB-KW"/>
</dbReference>
<dbReference type="Proteomes" id="UP000290288">
    <property type="component" value="Unassembled WGS sequence"/>
</dbReference>
<dbReference type="PROSITE" id="PS00108">
    <property type="entry name" value="PROTEIN_KINASE_ST"/>
    <property type="match status" value="1"/>
</dbReference>
<feature type="compositionally biased region" description="Polar residues" evidence="4">
    <location>
        <begin position="417"/>
        <end position="428"/>
    </location>
</feature>